<dbReference type="Gene3D" id="3.40.1800.20">
    <property type="match status" value="1"/>
</dbReference>
<evidence type="ECO:0000259" key="11">
    <source>
        <dbReference type="PROSITE" id="PS51915"/>
    </source>
</evidence>
<evidence type="ECO:0000259" key="10">
    <source>
        <dbReference type="PROSITE" id="PS50157"/>
    </source>
</evidence>
<dbReference type="GO" id="GO:0003682">
    <property type="term" value="F:chromatin binding"/>
    <property type="evidence" value="ECO:0007669"/>
    <property type="project" value="UniProtKB-ARBA"/>
</dbReference>
<proteinExistence type="predicted"/>
<dbReference type="SMART" id="SM00355">
    <property type="entry name" value="ZnF_C2H2"/>
    <property type="match status" value="6"/>
</dbReference>
<reference evidence="12" key="2">
    <citation type="journal article" date="2023" name="BMC Genomics">
        <title>Pest status, molecular evolution, and epigenetic factors derived from the genome assembly of Frankliniella fusca, a thysanopteran phytovirus vector.</title>
        <authorList>
            <person name="Catto M.A."/>
            <person name="Labadie P.E."/>
            <person name="Jacobson A.L."/>
            <person name="Kennedy G.G."/>
            <person name="Srinivasan R."/>
            <person name="Hunt B.G."/>
        </authorList>
    </citation>
    <scope>NUCLEOTIDE SEQUENCE</scope>
    <source>
        <strain evidence="12">PL_HMW_Pooled</strain>
    </source>
</reference>
<feature type="domain" description="C2H2-type" evidence="10">
    <location>
        <begin position="342"/>
        <end position="369"/>
    </location>
</feature>
<feature type="region of interest" description="Disordered" evidence="9">
    <location>
        <begin position="115"/>
        <end position="134"/>
    </location>
</feature>
<organism evidence="12 13">
    <name type="scientific">Frankliniella fusca</name>
    <dbReference type="NCBI Taxonomy" id="407009"/>
    <lineage>
        <taxon>Eukaryota</taxon>
        <taxon>Metazoa</taxon>
        <taxon>Ecdysozoa</taxon>
        <taxon>Arthropoda</taxon>
        <taxon>Hexapoda</taxon>
        <taxon>Insecta</taxon>
        <taxon>Pterygota</taxon>
        <taxon>Neoptera</taxon>
        <taxon>Paraneoptera</taxon>
        <taxon>Thysanoptera</taxon>
        <taxon>Terebrantia</taxon>
        <taxon>Thripoidea</taxon>
        <taxon>Thripidae</taxon>
        <taxon>Frankliniella</taxon>
    </lineage>
</organism>
<feature type="domain" description="C2H2-type" evidence="10">
    <location>
        <begin position="398"/>
        <end position="425"/>
    </location>
</feature>
<keyword evidence="13" id="KW-1185">Reference proteome</keyword>
<dbReference type="Proteomes" id="UP001219518">
    <property type="component" value="Unassembled WGS sequence"/>
</dbReference>
<feature type="binding site" evidence="8">
    <location>
        <position position="71"/>
    </location>
    <ligand>
        <name>Zn(2+)</name>
        <dbReference type="ChEBI" id="CHEBI:29105"/>
    </ligand>
</feature>
<keyword evidence="2 8" id="KW-0479">Metal-binding</keyword>
<dbReference type="GO" id="GO:0008270">
    <property type="term" value="F:zinc ion binding"/>
    <property type="evidence" value="ECO:0007669"/>
    <property type="project" value="UniProtKB-UniRule"/>
</dbReference>
<evidence type="ECO:0000256" key="1">
    <source>
        <dbReference type="ARBA" id="ARBA00022499"/>
    </source>
</evidence>
<dbReference type="InterPro" id="IPR012934">
    <property type="entry name" value="Znf_AD"/>
</dbReference>
<evidence type="ECO:0000256" key="3">
    <source>
        <dbReference type="ARBA" id="ARBA00022737"/>
    </source>
</evidence>
<keyword evidence="3" id="KW-0677">Repeat</keyword>
<keyword evidence="5 8" id="KW-0862">Zinc</keyword>
<evidence type="ECO:0000256" key="5">
    <source>
        <dbReference type="ARBA" id="ARBA00022833"/>
    </source>
</evidence>
<protein>
    <submittedName>
        <fullName evidence="12">Zinc finger protein 782</fullName>
    </submittedName>
</protein>
<evidence type="ECO:0000256" key="4">
    <source>
        <dbReference type="ARBA" id="ARBA00022771"/>
    </source>
</evidence>
<evidence type="ECO:0000256" key="6">
    <source>
        <dbReference type="ARBA" id="ARBA00022843"/>
    </source>
</evidence>
<dbReference type="GO" id="GO:0040029">
    <property type="term" value="P:epigenetic regulation of gene expression"/>
    <property type="evidence" value="ECO:0007669"/>
    <property type="project" value="UniProtKB-ARBA"/>
</dbReference>
<dbReference type="GO" id="GO:0048598">
    <property type="term" value="P:embryonic morphogenesis"/>
    <property type="evidence" value="ECO:0007669"/>
    <property type="project" value="UniProtKB-ARBA"/>
</dbReference>
<dbReference type="EMBL" id="JAHWGI010000394">
    <property type="protein sequence ID" value="KAK3914996.1"/>
    <property type="molecule type" value="Genomic_DNA"/>
</dbReference>
<reference evidence="12" key="1">
    <citation type="submission" date="2021-07" db="EMBL/GenBank/DDBJ databases">
        <authorList>
            <person name="Catto M.A."/>
            <person name="Jacobson A."/>
            <person name="Kennedy G."/>
            <person name="Labadie P."/>
            <person name="Hunt B.G."/>
            <person name="Srinivasan R."/>
        </authorList>
    </citation>
    <scope>NUCLEOTIDE SEQUENCE</scope>
    <source>
        <strain evidence="12">PL_HMW_Pooled</strain>
        <tissue evidence="12">Head</tissue>
    </source>
</reference>
<dbReference type="FunFam" id="3.30.160.60:FF:000690">
    <property type="entry name" value="Zinc finger protein 354C"/>
    <property type="match status" value="1"/>
</dbReference>
<feature type="binding site" evidence="8">
    <location>
        <position position="74"/>
    </location>
    <ligand>
        <name>Zn(2+)</name>
        <dbReference type="ChEBI" id="CHEBI:29105"/>
    </ligand>
</feature>
<name>A0AAE1H517_9NEOP</name>
<evidence type="ECO:0000313" key="12">
    <source>
        <dbReference type="EMBL" id="KAK3914996.1"/>
    </source>
</evidence>
<dbReference type="Pfam" id="PF00096">
    <property type="entry name" value="zf-C2H2"/>
    <property type="match status" value="2"/>
</dbReference>
<dbReference type="FunFam" id="3.30.160.60:FF:000100">
    <property type="entry name" value="Zinc finger 45-like"/>
    <property type="match status" value="1"/>
</dbReference>
<feature type="domain" description="C2H2-type" evidence="10">
    <location>
        <begin position="313"/>
        <end position="340"/>
    </location>
</feature>
<evidence type="ECO:0000256" key="9">
    <source>
        <dbReference type="SAM" id="MobiDB-lite"/>
    </source>
</evidence>
<dbReference type="Pfam" id="PF07776">
    <property type="entry name" value="zf-AD"/>
    <property type="match status" value="1"/>
</dbReference>
<dbReference type="SMART" id="SM00868">
    <property type="entry name" value="zf-AD"/>
    <property type="match status" value="1"/>
</dbReference>
<dbReference type="Pfam" id="PF13912">
    <property type="entry name" value="zf-C2H2_6"/>
    <property type="match status" value="1"/>
</dbReference>
<dbReference type="PROSITE" id="PS50157">
    <property type="entry name" value="ZINC_FINGER_C2H2_2"/>
    <property type="match status" value="6"/>
</dbReference>
<evidence type="ECO:0000256" key="8">
    <source>
        <dbReference type="PROSITE-ProRule" id="PRU01263"/>
    </source>
</evidence>
<dbReference type="GO" id="GO:0005634">
    <property type="term" value="C:nucleus"/>
    <property type="evidence" value="ECO:0007669"/>
    <property type="project" value="InterPro"/>
</dbReference>
<dbReference type="PANTHER" id="PTHR24379">
    <property type="entry name" value="KRAB AND ZINC FINGER DOMAIN-CONTAINING"/>
    <property type="match status" value="1"/>
</dbReference>
<evidence type="ECO:0000313" key="13">
    <source>
        <dbReference type="Proteomes" id="UP001219518"/>
    </source>
</evidence>
<dbReference type="AlphaFoldDB" id="A0AAE1H517"/>
<dbReference type="PROSITE" id="PS00028">
    <property type="entry name" value="ZINC_FINGER_C2H2_1"/>
    <property type="match status" value="6"/>
</dbReference>
<keyword evidence="6" id="KW-0832">Ubl conjugation</keyword>
<feature type="domain" description="ZAD" evidence="11">
    <location>
        <begin position="24"/>
        <end position="98"/>
    </location>
</feature>
<comment type="caution">
    <text evidence="12">The sequence shown here is derived from an EMBL/GenBank/DDBJ whole genome shotgun (WGS) entry which is preliminary data.</text>
</comment>
<feature type="domain" description="C2H2-type" evidence="10">
    <location>
        <begin position="431"/>
        <end position="458"/>
    </location>
</feature>
<accession>A0AAE1H517</accession>
<dbReference type="InterPro" id="IPR013087">
    <property type="entry name" value="Znf_C2H2_type"/>
</dbReference>
<evidence type="ECO:0000256" key="7">
    <source>
        <dbReference type="PROSITE-ProRule" id="PRU00042"/>
    </source>
</evidence>
<evidence type="ECO:0000256" key="2">
    <source>
        <dbReference type="ARBA" id="ARBA00022723"/>
    </source>
</evidence>
<dbReference type="SUPFAM" id="SSF57716">
    <property type="entry name" value="Glucocorticoid receptor-like (DNA-binding domain)"/>
    <property type="match status" value="1"/>
</dbReference>
<keyword evidence="4 7" id="KW-0863">Zinc-finger</keyword>
<dbReference type="GO" id="GO:0000785">
    <property type="term" value="C:chromatin"/>
    <property type="evidence" value="ECO:0007669"/>
    <property type="project" value="UniProtKB-ARBA"/>
</dbReference>
<dbReference type="PANTHER" id="PTHR24379:SF121">
    <property type="entry name" value="C2H2-TYPE DOMAIN-CONTAINING PROTEIN"/>
    <property type="match status" value="1"/>
</dbReference>
<gene>
    <name evidence="12" type="ORF">KUF71_005684</name>
</gene>
<keyword evidence="1" id="KW-1017">Isopeptide bond</keyword>
<feature type="binding site" evidence="8">
    <location>
        <position position="26"/>
    </location>
    <ligand>
        <name>Zn(2+)</name>
        <dbReference type="ChEBI" id="CHEBI:29105"/>
    </ligand>
</feature>
<feature type="binding site" evidence="8">
    <location>
        <position position="29"/>
    </location>
    <ligand>
        <name>Zn(2+)</name>
        <dbReference type="ChEBI" id="CHEBI:29105"/>
    </ligand>
</feature>
<sequence>MSIQSPTFEAADLDEENYEEPLDMRCRLCLTSNEVLIPVQTGENQVDSVSAVALKIDILTTVKVAPTDKICTVCRLKVKRFYSFRVMCLRSDARIRDERLRKGVTISPAETGDSIRSYKRKRDSSENQGTSISDTLSITPVTKYENGSAAAIESKLGSGLTISAVPIKKQTNSTENGYNWEDDADNDNKMNLEYDDGNGEDCNDSQGDETENLEVQIDPFMLMGDDATEPDLQSHLNSAVNMRGQMMYPVQGDNAQTPPLQLQPGPHKRGPLAGKNSRDRERALELIKQMTAVRTKSSTASSGLDGSFLDKPFKCDVCPESFSYYKSFIKHKQRHSGELQPLKCEFCPDVFQTSRQLQNHLKHHNIEKAFPCDQCERSFPTKERLSSHYTLHTGNKPFECEICNKSFAYKSSYGLHIRKQHGEQPLKSQSFKCDKCNLEFDVFVDFKRHLSTHQGEKPFTCNVCDKAFGSKSILNVHSRIHNGTKPY</sequence>
<dbReference type="FunFam" id="3.30.160.60:FF:000624">
    <property type="entry name" value="zinc finger protein 697"/>
    <property type="match status" value="1"/>
</dbReference>
<dbReference type="SUPFAM" id="SSF57667">
    <property type="entry name" value="beta-beta-alpha zinc fingers"/>
    <property type="match status" value="3"/>
</dbReference>
<feature type="domain" description="C2H2-type" evidence="10">
    <location>
        <begin position="370"/>
        <end position="397"/>
    </location>
</feature>
<dbReference type="InterPro" id="IPR036236">
    <property type="entry name" value="Znf_C2H2_sf"/>
</dbReference>
<feature type="non-terminal residue" evidence="12">
    <location>
        <position position="487"/>
    </location>
</feature>
<dbReference type="Gene3D" id="3.30.160.60">
    <property type="entry name" value="Classic Zinc Finger"/>
    <property type="match status" value="5"/>
</dbReference>
<dbReference type="PROSITE" id="PS51915">
    <property type="entry name" value="ZAD"/>
    <property type="match status" value="1"/>
</dbReference>
<feature type="domain" description="C2H2-type" evidence="10">
    <location>
        <begin position="459"/>
        <end position="486"/>
    </location>
</feature>